<dbReference type="InterPro" id="IPR009050">
    <property type="entry name" value="Globin-like_sf"/>
</dbReference>
<dbReference type="Gene3D" id="1.10.490.10">
    <property type="entry name" value="Globins"/>
    <property type="match status" value="1"/>
</dbReference>
<dbReference type="InterPro" id="IPR006047">
    <property type="entry name" value="GH13_cat_dom"/>
</dbReference>
<dbReference type="PANTHER" id="PTHR10357:SF179">
    <property type="entry name" value="NEUTRAL AND BASIC AMINO ACID TRANSPORT PROTEIN RBAT"/>
    <property type="match status" value="1"/>
</dbReference>
<accession>A0A239VID9</accession>
<proteinExistence type="inferred from homology"/>
<sequence length="685" mass="77282">MANPTSPSPYERMGGHAAFTTLISTFYDGVRNDPELRALYPEEDLAPAEQRLLEFMEQYWGGPTTYSEKRGHPRLRMRHMPFAITPSQRDRWVTHMMKGVDAMGLPQPEDTALRAYLLRAADSLINTPEPQPLPWWKNAVVYQIYPRSFADANGDGIGDLPGITNNLHHIAELGVDAIWISPFYPSPMADAGYDVTDYRDIDPTYGTLEDLDNLINRAHQLGLKIIIDIVPNHTSSSHPWFQQALNAAPNSPERDRYIFRQGRGPNGELPPNNWESNFSGPAWTRTDDGSWYLHLFDSAQPDLNWNNPHVHAEFESILRYWCDRGIDGFRIDVAHGLIKADGLPDTDPTLTPNDPTHHQPMYDQDGVHDIYRHWRRILNEYNPTNNPNNDRILIAEAWVTPLERTARYVRPDEMHHSFGFEYLTTAWDAQAITNTITHTITANNAVNAISTWGLSNHDVVRHASRLGHHDTTLTASRLGIGPNDPQPDTQLGLTRARAATTLMLGLPGAAYLYQGEELGLPEATTIPPHHRQDPTWTRSNGTIIGRDGCRVPLPWNADAPAYGFNTTGKTWLPQPDTYRQYARDHQENTPNSTLELYRTLLSLRRQYRLGETDLAHVDMGPENNHLVVFHADGPVERIVIMLNTSNTPTPLPHGELLISSSPCHNNQLPGNSAAWIRLPRNTTTP</sequence>
<evidence type="ECO:0000256" key="4">
    <source>
        <dbReference type="ARBA" id="ARBA00022723"/>
    </source>
</evidence>
<dbReference type="Proteomes" id="UP000242637">
    <property type="component" value="Chromosome 1"/>
</dbReference>
<dbReference type="GO" id="GO:0019825">
    <property type="term" value="F:oxygen binding"/>
    <property type="evidence" value="ECO:0007669"/>
    <property type="project" value="InterPro"/>
</dbReference>
<dbReference type="STRING" id="1121387.GCA_000429885_01909"/>
<dbReference type="Gene3D" id="3.20.20.80">
    <property type="entry name" value="Glycosidases"/>
    <property type="match status" value="1"/>
</dbReference>
<feature type="domain" description="Glycosyl hydrolase family 13 catalytic" evidence="6">
    <location>
        <begin position="143"/>
        <end position="550"/>
    </location>
</feature>
<evidence type="ECO:0000256" key="5">
    <source>
        <dbReference type="ARBA" id="ARBA00023004"/>
    </source>
</evidence>
<dbReference type="AlphaFoldDB" id="A0A239VID9"/>
<dbReference type="InterPro" id="IPR045857">
    <property type="entry name" value="O16G_dom_2"/>
</dbReference>
<name>A0A239VID9_9MICO</name>
<dbReference type="GO" id="GO:0020037">
    <property type="term" value="F:heme binding"/>
    <property type="evidence" value="ECO:0007669"/>
    <property type="project" value="InterPro"/>
</dbReference>
<dbReference type="CDD" id="cd14771">
    <property type="entry name" value="TrHb2_Mt-trHbO-like_O"/>
    <property type="match status" value="1"/>
</dbReference>
<protein>
    <submittedName>
        <fullName evidence="7">Oligo-1,6-glucosidase</fullName>
        <ecNumber evidence="7">3.2.1.10</ecNumber>
    </submittedName>
</protein>
<evidence type="ECO:0000256" key="2">
    <source>
        <dbReference type="ARBA" id="ARBA00022448"/>
    </source>
</evidence>
<dbReference type="GO" id="GO:0004574">
    <property type="term" value="F:oligo-1,6-glucosidase activity"/>
    <property type="evidence" value="ECO:0007669"/>
    <property type="project" value="UniProtKB-EC"/>
</dbReference>
<dbReference type="GeneID" id="63459619"/>
<dbReference type="SMART" id="SM00642">
    <property type="entry name" value="Aamy"/>
    <property type="match status" value="1"/>
</dbReference>
<evidence type="ECO:0000313" key="8">
    <source>
        <dbReference type="Proteomes" id="UP000242637"/>
    </source>
</evidence>
<dbReference type="EC" id="3.2.1.10" evidence="7"/>
<keyword evidence="3" id="KW-0349">Heme</keyword>
<dbReference type="Pfam" id="PF01152">
    <property type="entry name" value="Bac_globin"/>
    <property type="match status" value="1"/>
</dbReference>
<dbReference type="InterPro" id="IPR001486">
    <property type="entry name" value="Hemoglobin_trunc"/>
</dbReference>
<dbReference type="GO" id="GO:0004556">
    <property type="term" value="F:alpha-amylase activity"/>
    <property type="evidence" value="ECO:0007669"/>
    <property type="project" value="TreeGrafter"/>
</dbReference>
<organism evidence="7 8">
    <name type="scientific">Dermatophilus congolensis</name>
    <dbReference type="NCBI Taxonomy" id="1863"/>
    <lineage>
        <taxon>Bacteria</taxon>
        <taxon>Bacillati</taxon>
        <taxon>Actinomycetota</taxon>
        <taxon>Actinomycetes</taxon>
        <taxon>Micrococcales</taxon>
        <taxon>Dermatophilaceae</taxon>
        <taxon>Dermatophilus</taxon>
    </lineage>
</organism>
<dbReference type="GO" id="GO:0009313">
    <property type="term" value="P:oligosaccharide catabolic process"/>
    <property type="evidence" value="ECO:0007669"/>
    <property type="project" value="TreeGrafter"/>
</dbReference>
<keyword evidence="8" id="KW-1185">Reference proteome</keyword>
<evidence type="ECO:0000256" key="3">
    <source>
        <dbReference type="ARBA" id="ARBA00022617"/>
    </source>
</evidence>
<evidence type="ECO:0000259" key="6">
    <source>
        <dbReference type="SMART" id="SM00642"/>
    </source>
</evidence>
<dbReference type="CDD" id="cd11332">
    <property type="entry name" value="AmyAc_OligoGlu_TS"/>
    <property type="match status" value="1"/>
</dbReference>
<keyword evidence="5" id="KW-0408">Iron</keyword>
<dbReference type="SUPFAM" id="SSF46458">
    <property type="entry name" value="Globin-like"/>
    <property type="match status" value="1"/>
</dbReference>
<reference evidence="7 8" key="1">
    <citation type="submission" date="2017-06" db="EMBL/GenBank/DDBJ databases">
        <authorList>
            <consortium name="Pathogen Informatics"/>
        </authorList>
    </citation>
    <scope>NUCLEOTIDE SEQUENCE [LARGE SCALE GENOMIC DNA]</scope>
    <source>
        <strain evidence="7 8">NCTC13039</strain>
    </source>
</reference>
<dbReference type="Gene3D" id="3.90.400.10">
    <property type="entry name" value="Oligo-1,6-glucosidase, Domain 2"/>
    <property type="match status" value="1"/>
</dbReference>
<dbReference type="KEGG" id="dco:SAMEA4475696_1400"/>
<gene>
    <name evidence="7" type="primary">malL</name>
    <name evidence="7" type="ORF">SAMEA4475696_01400</name>
</gene>
<evidence type="ECO:0000256" key="1">
    <source>
        <dbReference type="ARBA" id="ARBA00008061"/>
    </source>
</evidence>
<keyword evidence="4" id="KW-0479">Metal-binding</keyword>
<keyword evidence="2" id="KW-0813">Transport</keyword>
<dbReference type="InterPro" id="IPR017853">
    <property type="entry name" value="GH"/>
</dbReference>
<dbReference type="InterPro" id="IPR012292">
    <property type="entry name" value="Globin/Proto"/>
</dbReference>
<dbReference type="SUPFAM" id="SSF51445">
    <property type="entry name" value="(Trans)glycosidases"/>
    <property type="match status" value="1"/>
</dbReference>
<dbReference type="Pfam" id="PF00128">
    <property type="entry name" value="Alpha-amylase"/>
    <property type="match status" value="1"/>
</dbReference>
<evidence type="ECO:0000313" key="7">
    <source>
        <dbReference type="EMBL" id="SNV21957.1"/>
    </source>
</evidence>
<dbReference type="GO" id="GO:0046872">
    <property type="term" value="F:metal ion binding"/>
    <property type="evidence" value="ECO:0007669"/>
    <property type="project" value="UniProtKB-KW"/>
</dbReference>
<dbReference type="PANTHER" id="PTHR10357">
    <property type="entry name" value="ALPHA-AMYLASE FAMILY MEMBER"/>
    <property type="match status" value="1"/>
</dbReference>
<dbReference type="RefSeq" id="WP_154657710.1">
    <property type="nucleotide sequence ID" value="NZ_LT906453.1"/>
</dbReference>
<keyword evidence="7" id="KW-0326">Glycosidase</keyword>
<comment type="similarity">
    <text evidence="1">Belongs to the glycosyl hydrolase 13 family.</text>
</comment>
<keyword evidence="7" id="KW-0378">Hydrolase</keyword>
<dbReference type="EMBL" id="LT906453">
    <property type="protein sequence ID" value="SNV21957.1"/>
    <property type="molecule type" value="Genomic_DNA"/>
</dbReference>